<proteinExistence type="predicted"/>
<name>A0A3N2CT20_9ACTN</name>
<evidence type="ECO:0000259" key="3">
    <source>
        <dbReference type="Pfam" id="PF01551"/>
    </source>
</evidence>
<feature type="domain" description="M23ase beta-sheet core" evidence="3">
    <location>
        <begin position="114"/>
        <end position="209"/>
    </location>
</feature>
<dbReference type="InterPro" id="IPR011055">
    <property type="entry name" value="Dup_hybrid_motif"/>
</dbReference>
<accession>A0A3N2CT20</accession>
<dbReference type="Gene3D" id="2.70.70.10">
    <property type="entry name" value="Glucose Permease (Domain IIA)"/>
    <property type="match status" value="1"/>
</dbReference>
<feature type="chain" id="PRO_5017927729" evidence="2">
    <location>
        <begin position="36"/>
        <end position="220"/>
    </location>
</feature>
<feature type="compositionally biased region" description="Basic and acidic residues" evidence="1">
    <location>
        <begin position="211"/>
        <end position="220"/>
    </location>
</feature>
<feature type="signal peptide" evidence="2">
    <location>
        <begin position="1"/>
        <end position="35"/>
    </location>
</feature>
<dbReference type="InterPro" id="IPR016047">
    <property type="entry name" value="M23ase_b-sheet_dom"/>
</dbReference>
<evidence type="ECO:0000313" key="5">
    <source>
        <dbReference type="Proteomes" id="UP000281738"/>
    </source>
</evidence>
<protein>
    <submittedName>
        <fullName evidence="4">Murein DD-endopeptidase MepM/ murein hydrolase activator NlpD</fullName>
    </submittedName>
</protein>
<comment type="caution">
    <text evidence="4">The sequence shown here is derived from an EMBL/GenBank/DDBJ whole genome shotgun (WGS) entry which is preliminary data.</text>
</comment>
<keyword evidence="5" id="KW-1185">Reference proteome</keyword>
<evidence type="ECO:0000313" key="4">
    <source>
        <dbReference type="EMBL" id="ROR90693.1"/>
    </source>
</evidence>
<feature type="region of interest" description="Disordered" evidence="1">
    <location>
        <begin position="198"/>
        <end position="220"/>
    </location>
</feature>
<evidence type="ECO:0000256" key="2">
    <source>
        <dbReference type="SAM" id="SignalP"/>
    </source>
</evidence>
<dbReference type="Pfam" id="PF01551">
    <property type="entry name" value="Peptidase_M23"/>
    <property type="match status" value="1"/>
</dbReference>
<organism evidence="4 5">
    <name type="scientific">Nocardioides aurantiacus</name>
    <dbReference type="NCBI Taxonomy" id="86796"/>
    <lineage>
        <taxon>Bacteria</taxon>
        <taxon>Bacillati</taxon>
        <taxon>Actinomycetota</taxon>
        <taxon>Actinomycetes</taxon>
        <taxon>Propionibacteriales</taxon>
        <taxon>Nocardioidaceae</taxon>
        <taxon>Nocardioides</taxon>
    </lineage>
</organism>
<evidence type="ECO:0000256" key="1">
    <source>
        <dbReference type="SAM" id="MobiDB-lite"/>
    </source>
</evidence>
<dbReference type="CDD" id="cd12797">
    <property type="entry name" value="M23_peptidase"/>
    <property type="match status" value="1"/>
</dbReference>
<dbReference type="SUPFAM" id="SSF51261">
    <property type="entry name" value="Duplicated hybrid motif"/>
    <property type="match status" value="1"/>
</dbReference>
<dbReference type="InterPro" id="IPR050570">
    <property type="entry name" value="Cell_wall_metabolism_enzyme"/>
</dbReference>
<gene>
    <name evidence="4" type="ORF">EDD33_1541</name>
</gene>
<sequence>MPLISVMPGSRRRLFVLPLAIPSLLLLAAPGSAVAATEDAAGRDAGTEAVLRAADRTRVGEPALSPAGLAALVPPARVVGGTELEEKPPPWQLPVAAYHLTGRFGASSSLWSSSHTGLDFAAPEGTPLVAIGPGTVVSAESDGAFGNKTVVRLDDGTELWYCHQSAFVAEPGQRVGPGTPIGRVGSTGNVTGPHLHLEVHPTGDAPVDPDQWLRDRGLAA</sequence>
<reference evidence="4 5" key="1">
    <citation type="submission" date="2018-11" db="EMBL/GenBank/DDBJ databases">
        <title>Sequencing the genomes of 1000 actinobacteria strains.</title>
        <authorList>
            <person name="Klenk H.-P."/>
        </authorList>
    </citation>
    <scope>NUCLEOTIDE SEQUENCE [LARGE SCALE GENOMIC DNA]</scope>
    <source>
        <strain evidence="4 5">DSM 12652</strain>
    </source>
</reference>
<keyword evidence="2" id="KW-0732">Signal</keyword>
<dbReference type="PANTHER" id="PTHR21666:SF270">
    <property type="entry name" value="MUREIN HYDROLASE ACTIVATOR ENVC"/>
    <property type="match status" value="1"/>
</dbReference>
<dbReference type="PANTHER" id="PTHR21666">
    <property type="entry name" value="PEPTIDASE-RELATED"/>
    <property type="match status" value="1"/>
</dbReference>
<dbReference type="Proteomes" id="UP000281738">
    <property type="component" value="Unassembled WGS sequence"/>
</dbReference>
<dbReference type="GO" id="GO:0004222">
    <property type="term" value="F:metalloendopeptidase activity"/>
    <property type="evidence" value="ECO:0007669"/>
    <property type="project" value="TreeGrafter"/>
</dbReference>
<dbReference type="AlphaFoldDB" id="A0A3N2CT20"/>
<keyword evidence="4" id="KW-0378">Hydrolase</keyword>
<dbReference type="RefSeq" id="WP_211332458.1">
    <property type="nucleotide sequence ID" value="NZ_RKHO01000001.1"/>
</dbReference>
<dbReference type="EMBL" id="RKHO01000001">
    <property type="protein sequence ID" value="ROR90693.1"/>
    <property type="molecule type" value="Genomic_DNA"/>
</dbReference>